<evidence type="ECO:0000313" key="3">
    <source>
        <dbReference type="Proteomes" id="UP000004508"/>
    </source>
</evidence>
<dbReference type="EMBL" id="ADVG01000003">
    <property type="protein sequence ID" value="EFH83512.1"/>
    <property type="molecule type" value="Genomic_DNA"/>
</dbReference>
<evidence type="ECO:0000313" key="2">
    <source>
        <dbReference type="EMBL" id="EFH83512.1"/>
    </source>
</evidence>
<keyword evidence="1" id="KW-0812">Transmembrane</keyword>
<name>D6TSW1_KTERA</name>
<organism evidence="2 3">
    <name type="scientific">Ktedonobacter racemifer DSM 44963</name>
    <dbReference type="NCBI Taxonomy" id="485913"/>
    <lineage>
        <taxon>Bacteria</taxon>
        <taxon>Bacillati</taxon>
        <taxon>Chloroflexota</taxon>
        <taxon>Ktedonobacteria</taxon>
        <taxon>Ktedonobacterales</taxon>
        <taxon>Ktedonobacteraceae</taxon>
        <taxon>Ktedonobacter</taxon>
    </lineage>
</organism>
<reference evidence="2 3" key="1">
    <citation type="journal article" date="2011" name="Stand. Genomic Sci.">
        <title>Non-contiguous finished genome sequence and contextual data of the filamentous soil bacterium Ktedonobacter racemifer type strain (SOSP1-21).</title>
        <authorList>
            <person name="Chang Y.J."/>
            <person name="Land M."/>
            <person name="Hauser L."/>
            <person name="Chertkov O."/>
            <person name="Del Rio T.G."/>
            <person name="Nolan M."/>
            <person name="Copeland A."/>
            <person name="Tice H."/>
            <person name="Cheng J.F."/>
            <person name="Lucas S."/>
            <person name="Han C."/>
            <person name="Goodwin L."/>
            <person name="Pitluck S."/>
            <person name="Ivanova N."/>
            <person name="Ovchinikova G."/>
            <person name="Pati A."/>
            <person name="Chen A."/>
            <person name="Palaniappan K."/>
            <person name="Mavromatis K."/>
            <person name="Liolios K."/>
            <person name="Brettin T."/>
            <person name="Fiebig A."/>
            <person name="Rohde M."/>
            <person name="Abt B."/>
            <person name="Goker M."/>
            <person name="Detter J.C."/>
            <person name="Woyke T."/>
            <person name="Bristow J."/>
            <person name="Eisen J.A."/>
            <person name="Markowitz V."/>
            <person name="Hugenholtz P."/>
            <person name="Kyrpides N.C."/>
            <person name="Klenk H.P."/>
            <person name="Lapidus A."/>
        </authorList>
    </citation>
    <scope>NUCLEOTIDE SEQUENCE [LARGE SCALE GENOMIC DNA]</scope>
    <source>
        <strain evidence="3">DSM 44963</strain>
    </source>
</reference>
<evidence type="ECO:0000256" key="1">
    <source>
        <dbReference type="SAM" id="Phobius"/>
    </source>
</evidence>
<protein>
    <submittedName>
        <fullName evidence="2">Uncharacterized protein</fullName>
    </submittedName>
</protein>
<feature type="transmembrane region" description="Helical" evidence="1">
    <location>
        <begin position="12"/>
        <end position="30"/>
    </location>
</feature>
<keyword evidence="1" id="KW-0472">Membrane</keyword>
<accession>D6TSW1</accession>
<comment type="caution">
    <text evidence="2">The sequence shown here is derived from an EMBL/GenBank/DDBJ whole genome shotgun (WGS) entry which is preliminary data.</text>
</comment>
<proteinExistence type="predicted"/>
<dbReference type="Proteomes" id="UP000004508">
    <property type="component" value="Unassembled WGS sequence"/>
</dbReference>
<dbReference type="AlphaFoldDB" id="D6TSW1"/>
<gene>
    <name evidence="2" type="ORF">Krac_4484</name>
</gene>
<dbReference type="InParanoid" id="D6TSW1"/>
<keyword evidence="1" id="KW-1133">Transmembrane helix</keyword>
<sequence length="35" mass="4094">MARFGEGKSGINTQFLAIFHVLLIFIHHKVNFYML</sequence>
<keyword evidence="3" id="KW-1185">Reference proteome</keyword>